<dbReference type="CDD" id="cd00207">
    <property type="entry name" value="fer2"/>
    <property type="match status" value="1"/>
</dbReference>
<evidence type="ECO:0000256" key="3">
    <source>
        <dbReference type="ARBA" id="ARBA00022723"/>
    </source>
</evidence>
<evidence type="ECO:0000256" key="6">
    <source>
        <dbReference type="ARBA" id="ARBA00034078"/>
    </source>
</evidence>
<dbReference type="Proteomes" id="UP000249135">
    <property type="component" value="Unassembled WGS sequence"/>
</dbReference>
<dbReference type="PANTHER" id="PTHR23426:SF65">
    <property type="entry name" value="FERREDOXIN-2, MITOCHONDRIAL"/>
    <property type="match status" value="1"/>
</dbReference>
<comment type="cofactor">
    <cofactor evidence="6">
        <name>[2Fe-2S] cluster</name>
        <dbReference type="ChEBI" id="CHEBI:190135"/>
    </cofactor>
</comment>
<proteinExistence type="inferred from homology"/>
<sequence length="107" mass="11469">MSTHVSTQAEAIQCEADGFEFEAVPGRTLMQALKDTGFDIEASCEGCLVCATCHVVLAPEWYERLGPPAADEQALLDCLAVTSPTSRLSCQIVLASEMHGLSVEIPR</sequence>
<evidence type="ECO:0000256" key="1">
    <source>
        <dbReference type="ARBA" id="ARBA00010914"/>
    </source>
</evidence>
<evidence type="ECO:0000256" key="5">
    <source>
        <dbReference type="ARBA" id="ARBA00023014"/>
    </source>
</evidence>
<reference evidence="8 9" key="1">
    <citation type="submission" date="2017-08" db="EMBL/GenBank/DDBJ databases">
        <title>Infants hospitalized years apart are colonized by the same room-sourced microbial strains.</title>
        <authorList>
            <person name="Brooks B."/>
            <person name="Olm M.R."/>
            <person name="Firek B.A."/>
            <person name="Baker R."/>
            <person name="Thomas B.C."/>
            <person name="Morowitz M.J."/>
            <person name="Banfield J.F."/>
        </authorList>
    </citation>
    <scope>NUCLEOTIDE SEQUENCE [LARGE SCALE GENOMIC DNA]</scope>
    <source>
        <strain evidence="8">S2_005_003_R2_41</strain>
    </source>
</reference>
<organism evidence="8 9">
    <name type="scientific">Variovorax paradoxus</name>
    <dbReference type="NCBI Taxonomy" id="34073"/>
    <lineage>
        <taxon>Bacteria</taxon>
        <taxon>Pseudomonadati</taxon>
        <taxon>Pseudomonadota</taxon>
        <taxon>Betaproteobacteria</taxon>
        <taxon>Burkholderiales</taxon>
        <taxon>Comamonadaceae</taxon>
        <taxon>Variovorax</taxon>
    </lineage>
</organism>
<evidence type="ECO:0000256" key="2">
    <source>
        <dbReference type="ARBA" id="ARBA00022714"/>
    </source>
</evidence>
<keyword evidence="4" id="KW-0408">Iron</keyword>
<evidence type="ECO:0000313" key="8">
    <source>
        <dbReference type="EMBL" id="PZQ75875.1"/>
    </source>
</evidence>
<keyword evidence="2" id="KW-0001">2Fe-2S</keyword>
<keyword evidence="3" id="KW-0479">Metal-binding</keyword>
<evidence type="ECO:0000256" key="4">
    <source>
        <dbReference type="ARBA" id="ARBA00023004"/>
    </source>
</evidence>
<evidence type="ECO:0000313" key="9">
    <source>
        <dbReference type="Proteomes" id="UP000249135"/>
    </source>
</evidence>
<dbReference type="InterPro" id="IPR001055">
    <property type="entry name" value="Adrenodoxin-like"/>
</dbReference>
<dbReference type="InterPro" id="IPR036010">
    <property type="entry name" value="2Fe-2S_ferredoxin-like_sf"/>
</dbReference>
<keyword evidence="5" id="KW-0411">Iron-sulfur</keyword>
<comment type="similarity">
    <text evidence="1">Belongs to the adrenodoxin/putidaredoxin family.</text>
</comment>
<dbReference type="PANTHER" id="PTHR23426">
    <property type="entry name" value="FERREDOXIN/ADRENODOXIN"/>
    <property type="match status" value="1"/>
</dbReference>
<evidence type="ECO:0000259" key="7">
    <source>
        <dbReference type="PROSITE" id="PS51085"/>
    </source>
</evidence>
<protein>
    <submittedName>
        <fullName evidence="8">2Fe-2S ferredoxin</fullName>
    </submittedName>
</protein>
<dbReference type="GO" id="GO:0051537">
    <property type="term" value="F:2 iron, 2 sulfur cluster binding"/>
    <property type="evidence" value="ECO:0007669"/>
    <property type="project" value="UniProtKB-KW"/>
</dbReference>
<dbReference type="GO" id="GO:0046872">
    <property type="term" value="F:metal ion binding"/>
    <property type="evidence" value="ECO:0007669"/>
    <property type="project" value="UniProtKB-KW"/>
</dbReference>
<gene>
    <name evidence="8" type="ORF">DI563_08440</name>
</gene>
<dbReference type="GO" id="GO:0009055">
    <property type="term" value="F:electron transfer activity"/>
    <property type="evidence" value="ECO:0007669"/>
    <property type="project" value="TreeGrafter"/>
</dbReference>
<dbReference type="SUPFAM" id="SSF54292">
    <property type="entry name" value="2Fe-2S ferredoxin-like"/>
    <property type="match status" value="1"/>
</dbReference>
<comment type="caution">
    <text evidence="8">The sequence shown here is derived from an EMBL/GenBank/DDBJ whole genome shotgun (WGS) entry which is preliminary data.</text>
</comment>
<name>A0A2W5QLY4_VARPD</name>
<dbReference type="GO" id="GO:0140647">
    <property type="term" value="P:P450-containing electron transport chain"/>
    <property type="evidence" value="ECO:0007669"/>
    <property type="project" value="InterPro"/>
</dbReference>
<dbReference type="PRINTS" id="PR00355">
    <property type="entry name" value="ADRENODOXIN"/>
</dbReference>
<dbReference type="InterPro" id="IPR012675">
    <property type="entry name" value="Beta-grasp_dom_sf"/>
</dbReference>
<dbReference type="Pfam" id="PF00111">
    <property type="entry name" value="Fer2"/>
    <property type="match status" value="1"/>
</dbReference>
<dbReference type="Gene3D" id="3.10.20.30">
    <property type="match status" value="1"/>
</dbReference>
<accession>A0A2W5QLY4</accession>
<dbReference type="AlphaFoldDB" id="A0A2W5QLY4"/>
<dbReference type="EMBL" id="QFPP01000071">
    <property type="protein sequence ID" value="PZQ75875.1"/>
    <property type="molecule type" value="Genomic_DNA"/>
</dbReference>
<dbReference type="InterPro" id="IPR001041">
    <property type="entry name" value="2Fe-2S_ferredoxin-type"/>
</dbReference>
<dbReference type="PROSITE" id="PS51085">
    <property type="entry name" value="2FE2S_FER_2"/>
    <property type="match status" value="1"/>
</dbReference>
<feature type="domain" description="2Fe-2S ferredoxin-type" evidence="7">
    <location>
        <begin position="3"/>
        <end position="107"/>
    </location>
</feature>